<dbReference type="EMBL" id="MEWU01000006">
    <property type="protein sequence ID" value="OGC83954.1"/>
    <property type="molecule type" value="Genomic_DNA"/>
</dbReference>
<keyword evidence="1 4" id="KW-0808">Transferase</keyword>
<gene>
    <name evidence="6" type="ORF">A3D68_00075</name>
</gene>
<evidence type="ECO:0000256" key="2">
    <source>
        <dbReference type="ARBA" id="ARBA00022741"/>
    </source>
</evidence>
<comment type="pathway">
    <text evidence="4">Cofactor biosynthesis; adenosylcobalamin biosynthesis; adenosylcobalamin from cob(II)yrinate a,c-diamide: step 2/7.</text>
</comment>
<dbReference type="UniPathway" id="UPA00148">
    <property type="reaction ID" value="UER00233"/>
</dbReference>
<dbReference type="GO" id="GO:0008817">
    <property type="term" value="F:corrinoid adenosyltransferase activity"/>
    <property type="evidence" value="ECO:0007669"/>
    <property type="project" value="UniProtKB-UniRule"/>
</dbReference>
<reference evidence="6 7" key="1">
    <citation type="journal article" date="2016" name="Nat. Commun.">
        <title>Thousands of microbial genomes shed light on interconnected biogeochemical processes in an aquifer system.</title>
        <authorList>
            <person name="Anantharaman K."/>
            <person name="Brown C.T."/>
            <person name="Hug L.A."/>
            <person name="Sharon I."/>
            <person name="Castelle C.J."/>
            <person name="Probst A.J."/>
            <person name="Thomas B.C."/>
            <person name="Singh A."/>
            <person name="Wilkins M.J."/>
            <person name="Karaoz U."/>
            <person name="Brodie E.L."/>
            <person name="Williams K.H."/>
            <person name="Hubbard S.S."/>
            <person name="Banfield J.F."/>
        </authorList>
    </citation>
    <scope>NUCLEOTIDE SEQUENCE [LARGE SCALE GENOMIC DNA]</scope>
</reference>
<evidence type="ECO:0000259" key="5">
    <source>
        <dbReference type="Pfam" id="PF01923"/>
    </source>
</evidence>
<dbReference type="Proteomes" id="UP000177564">
    <property type="component" value="Unassembled WGS sequence"/>
</dbReference>
<evidence type="ECO:0000256" key="4">
    <source>
        <dbReference type="RuleBase" id="RU366026"/>
    </source>
</evidence>
<dbReference type="EC" id="2.5.1.17" evidence="4"/>
<sequence>MLYTRKGDRGTSGLFGTKERFPKESPVYDALGTLDELNALLGVCFALSKRKEVGAVQQHLFIIQAELAGAKKSIIEEQVTQLEHMTDTLEAMVPHQGSFVVSGSTKMSALFDYARAVSRRAERDVIKARHISTCSPATYAYLNRLSSLLFALARHESAKAGIVEQAPRYE</sequence>
<comment type="similarity">
    <text evidence="4">Belongs to the Cob(I)alamin adenosyltransferase family.</text>
</comment>
<comment type="catalytic activity">
    <reaction evidence="4">
        <text>2 cob(II)yrinate a,c diamide + reduced [electron-transfer flavoprotein] + 2 ATP = 2 adenosylcob(III)yrinate a,c-diamide + 2 triphosphate + oxidized [electron-transfer flavoprotein] + 3 H(+)</text>
        <dbReference type="Rhea" id="RHEA:11528"/>
        <dbReference type="Rhea" id="RHEA-COMP:10685"/>
        <dbReference type="Rhea" id="RHEA-COMP:10686"/>
        <dbReference type="ChEBI" id="CHEBI:15378"/>
        <dbReference type="ChEBI" id="CHEBI:18036"/>
        <dbReference type="ChEBI" id="CHEBI:30616"/>
        <dbReference type="ChEBI" id="CHEBI:57692"/>
        <dbReference type="ChEBI" id="CHEBI:58307"/>
        <dbReference type="ChEBI" id="CHEBI:58503"/>
        <dbReference type="ChEBI" id="CHEBI:58537"/>
        <dbReference type="EC" id="2.5.1.17"/>
    </reaction>
</comment>
<keyword evidence="4" id="KW-0169">Cobalamin biosynthesis</keyword>
<feature type="domain" description="Cobalamin adenosyltransferase-like" evidence="5">
    <location>
        <begin position="2"/>
        <end position="155"/>
    </location>
</feature>
<dbReference type="GO" id="GO:0009236">
    <property type="term" value="P:cobalamin biosynthetic process"/>
    <property type="evidence" value="ECO:0007669"/>
    <property type="project" value="UniProtKB-UniRule"/>
</dbReference>
<protein>
    <recommendedName>
        <fullName evidence="4">Corrinoid adenosyltransferase</fullName>
        <ecNumber evidence="4">2.5.1.17</ecNumber>
    </recommendedName>
    <alternativeName>
        <fullName evidence="4">Cob(II)alamin adenosyltransferase</fullName>
    </alternativeName>
    <alternativeName>
        <fullName evidence="4">Cob(II)yrinic acid a,c-diamide adenosyltransferase</fullName>
    </alternativeName>
    <alternativeName>
        <fullName evidence="4">Cobinamide/cobalamin adenosyltransferase</fullName>
    </alternativeName>
</protein>
<dbReference type="InterPro" id="IPR016030">
    <property type="entry name" value="CblAdoTrfase-like"/>
</dbReference>
<comment type="catalytic activity">
    <reaction evidence="4">
        <text>2 cob(II)alamin + reduced [electron-transfer flavoprotein] + 2 ATP = 2 adenosylcob(III)alamin + 2 triphosphate + oxidized [electron-transfer flavoprotein] + 3 H(+)</text>
        <dbReference type="Rhea" id="RHEA:28671"/>
        <dbReference type="Rhea" id="RHEA-COMP:10685"/>
        <dbReference type="Rhea" id="RHEA-COMP:10686"/>
        <dbReference type="ChEBI" id="CHEBI:15378"/>
        <dbReference type="ChEBI" id="CHEBI:16304"/>
        <dbReference type="ChEBI" id="CHEBI:18036"/>
        <dbReference type="ChEBI" id="CHEBI:18408"/>
        <dbReference type="ChEBI" id="CHEBI:30616"/>
        <dbReference type="ChEBI" id="CHEBI:57692"/>
        <dbReference type="ChEBI" id="CHEBI:58307"/>
        <dbReference type="EC" id="2.5.1.17"/>
    </reaction>
</comment>
<proteinExistence type="inferred from homology"/>
<evidence type="ECO:0000313" key="7">
    <source>
        <dbReference type="Proteomes" id="UP000177564"/>
    </source>
</evidence>
<keyword evidence="3 4" id="KW-0067">ATP-binding</keyword>
<dbReference type="PANTHER" id="PTHR12213:SF0">
    <property type="entry name" value="CORRINOID ADENOSYLTRANSFERASE MMAB"/>
    <property type="match status" value="1"/>
</dbReference>
<dbReference type="InterPro" id="IPR029499">
    <property type="entry name" value="PduO-typ"/>
</dbReference>
<dbReference type="SUPFAM" id="SSF89028">
    <property type="entry name" value="Cobalamin adenosyltransferase-like"/>
    <property type="match status" value="1"/>
</dbReference>
<evidence type="ECO:0000256" key="1">
    <source>
        <dbReference type="ARBA" id="ARBA00022679"/>
    </source>
</evidence>
<dbReference type="GO" id="GO:0005524">
    <property type="term" value="F:ATP binding"/>
    <property type="evidence" value="ECO:0007669"/>
    <property type="project" value="UniProtKB-UniRule"/>
</dbReference>
<dbReference type="NCBIfam" id="TIGR00636">
    <property type="entry name" value="PduO_Nterm"/>
    <property type="match status" value="1"/>
</dbReference>
<keyword evidence="2 4" id="KW-0547">Nucleotide-binding</keyword>
<dbReference type="Gene3D" id="1.20.1200.10">
    <property type="entry name" value="Cobalamin adenosyltransferase-like"/>
    <property type="match status" value="1"/>
</dbReference>
<dbReference type="AlphaFoldDB" id="A0A1F4XQS9"/>
<dbReference type="InterPro" id="IPR036451">
    <property type="entry name" value="CblAdoTrfase-like_sf"/>
</dbReference>
<comment type="caution">
    <text evidence="6">The sequence shown here is derived from an EMBL/GenBank/DDBJ whole genome shotgun (WGS) entry which is preliminary data.</text>
</comment>
<dbReference type="STRING" id="1797240.A3D68_00075"/>
<dbReference type="Pfam" id="PF01923">
    <property type="entry name" value="Cob_adeno_trans"/>
    <property type="match status" value="1"/>
</dbReference>
<name>A0A1F4XQS9_9BACT</name>
<organism evidence="6 7">
    <name type="scientific">Candidatus Adlerbacteria bacterium RIFCSPHIGHO2_02_FULL_52_17</name>
    <dbReference type="NCBI Taxonomy" id="1797240"/>
    <lineage>
        <taxon>Bacteria</taxon>
        <taxon>Candidatus Adleribacteriota</taxon>
    </lineage>
</organism>
<dbReference type="PANTHER" id="PTHR12213">
    <property type="entry name" value="CORRINOID ADENOSYLTRANSFERASE"/>
    <property type="match status" value="1"/>
</dbReference>
<evidence type="ECO:0000256" key="3">
    <source>
        <dbReference type="ARBA" id="ARBA00022840"/>
    </source>
</evidence>
<evidence type="ECO:0000313" key="6">
    <source>
        <dbReference type="EMBL" id="OGC83954.1"/>
    </source>
</evidence>
<accession>A0A1F4XQS9</accession>